<protein>
    <submittedName>
        <fullName evidence="1">Uncharacterized protein</fullName>
    </submittedName>
</protein>
<comment type="caution">
    <text evidence="1">The sequence shown here is derived from an EMBL/GenBank/DDBJ whole genome shotgun (WGS) entry which is preliminary data.</text>
</comment>
<dbReference type="EMBL" id="JANFAV010000002">
    <property type="protein sequence ID" value="MCW6534256.1"/>
    <property type="molecule type" value="Genomic_DNA"/>
</dbReference>
<sequence>MPNWGGQIGLRLTTFPGGIVDVSPGAVNVTYIKTVINNGSRESSLSSFSYWYESSGGGYQDIFFKLTEEFLPLPTTTAYDDYFNGARFSSNFKLNFSTIDQNATGKWFVYFDRVGGIPEPTT</sequence>
<dbReference type="AlphaFoldDB" id="A0AA41Z7W3"/>
<dbReference type="RefSeq" id="WP_265268186.1">
    <property type="nucleotide sequence ID" value="NZ_JANFAV010000002.1"/>
</dbReference>
<name>A0AA41Z7W3_9SPHN</name>
<reference evidence="1" key="1">
    <citation type="submission" date="2022-06" db="EMBL/GenBank/DDBJ databases">
        <title>Sphingomonas sp. nov. isolated from rhizosphere soil of tomato.</title>
        <authorList>
            <person name="Dong H."/>
            <person name="Gao R."/>
        </authorList>
    </citation>
    <scope>NUCLEOTIDE SEQUENCE</scope>
    <source>
        <strain evidence="1">MMSM24</strain>
    </source>
</reference>
<dbReference type="Proteomes" id="UP001165565">
    <property type="component" value="Unassembled WGS sequence"/>
</dbReference>
<evidence type="ECO:0000313" key="2">
    <source>
        <dbReference type="Proteomes" id="UP001165565"/>
    </source>
</evidence>
<evidence type="ECO:0000313" key="1">
    <source>
        <dbReference type="EMBL" id="MCW6534256.1"/>
    </source>
</evidence>
<gene>
    <name evidence="1" type="ORF">NEE01_05590</name>
</gene>
<accession>A0AA41Z7W3</accession>
<keyword evidence="2" id="KW-1185">Reference proteome</keyword>
<organism evidence="1 2">
    <name type="scientific">Sphingomonas lycopersici</name>
    <dbReference type="NCBI Taxonomy" id="2951807"/>
    <lineage>
        <taxon>Bacteria</taxon>
        <taxon>Pseudomonadati</taxon>
        <taxon>Pseudomonadota</taxon>
        <taxon>Alphaproteobacteria</taxon>
        <taxon>Sphingomonadales</taxon>
        <taxon>Sphingomonadaceae</taxon>
        <taxon>Sphingomonas</taxon>
    </lineage>
</organism>
<proteinExistence type="predicted"/>